<evidence type="ECO:0000256" key="1">
    <source>
        <dbReference type="ARBA" id="ARBA00000085"/>
    </source>
</evidence>
<feature type="transmembrane region" description="Helical" evidence="14">
    <location>
        <begin position="371"/>
        <end position="399"/>
    </location>
</feature>
<comment type="subcellular location">
    <subcellularLocation>
        <location evidence="2">Cell membrane</location>
        <topology evidence="2">Multi-pass membrane protein</topology>
    </subcellularLocation>
</comment>
<name>A0A653AR57_9CLOT</name>
<evidence type="ECO:0000256" key="8">
    <source>
        <dbReference type="ARBA" id="ARBA00022741"/>
    </source>
</evidence>
<dbReference type="PANTHER" id="PTHR45528:SF1">
    <property type="entry name" value="SENSOR HISTIDINE KINASE CPXA"/>
    <property type="match status" value="1"/>
</dbReference>
<evidence type="ECO:0000256" key="12">
    <source>
        <dbReference type="ARBA" id="ARBA00023012"/>
    </source>
</evidence>
<evidence type="ECO:0000256" key="5">
    <source>
        <dbReference type="ARBA" id="ARBA00022553"/>
    </source>
</evidence>
<feature type="transmembrane region" description="Helical" evidence="14">
    <location>
        <begin position="447"/>
        <end position="480"/>
    </location>
</feature>
<dbReference type="InterPro" id="IPR003661">
    <property type="entry name" value="HisK_dim/P_dom"/>
</dbReference>
<keyword evidence="5" id="KW-0597">Phosphoprotein</keyword>
<dbReference type="RefSeq" id="WP_230131950.1">
    <property type="nucleotide sequence ID" value="NZ_CAKJVD010000017.1"/>
</dbReference>
<evidence type="ECO:0000256" key="7">
    <source>
        <dbReference type="ARBA" id="ARBA00022692"/>
    </source>
</evidence>
<feature type="transmembrane region" description="Helical" evidence="14">
    <location>
        <begin position="287"/>
        <end position="308"/>
    </location>
</feature>
<reference evidence="16" key="2">
    <citation type="submission" date="2021-10" db="EMBL/GenBank/DDBJ databases">
        <authorList>
            <person name="Mesa V."/>
        </authorList>
    </citation>
    <scope>NUCLEOTIDE SEQUENCE</scope>
    <source>
        <strain evidence="16">CC3_PB</strain>
    </source>
</reference>
<proteinExistence type="predicted"/>
<keyword evidence="12" id="KW-0902">Two-component regulatory system</keyword>
<dbReference type="Gene3D" id="3.30.565.10">
    <property type="entry name" value="Histidine kinase-like ATPase, C-terminal domain"/>
    <property type="match status" value="1"/>
</dbReference>
<dbReference type="InterPro" id="IPR036890">
    <property type="entry name" value="HATPase_C_sf"/>
</dbReference>
<gene>
    <name evidence="17" type="primary">phoR_3</name>
    <name evidence="16" type="ORF">CNEO_43618</name>
    <name evidence="17" type="ORF">CNEONATNEC25_01872</name>
</gene>
<dbReference type="SUPFAM" id="SSF55874">
    <property type="entry name" value="ATPase domain of HSP90 chaperone/DNA topoisomerase II/histidine kinase"/>
    <property type="match status" value="1"/>
</dbReference>
<feature type="transmembrane region" description="Helical" evidence="14">
    <location>
        <begin position="23"/>
        <end position="44"/>
    </location>
</feature>
<dbReference type="SMART" id="SM00388">
    <property type="entry name" value="HisKA"/>
    <property type="match status" value="1"/>
</dbReference>
<dbReference type="Proteomes" id="UP000431451">
    <property type="component" value="Unassembled WGS sequence"/>
</dbReference>
<evidence type="ECO:0000256" key="2">
    <source>
        <dbReference type="ARBA" id="ARBA00004651"/>
    </source>
</evidence>
<dbReference type="SMART" id="SM00387">
    <property type="entry name" value="HATPase_c"/>
    <property type="match status" value="1"/>
</dbReference>
<comment type="catalytic activity">
    <reaction evidence="1">
        <text>ATP + protein L-histidine = ADP + protein N-phospho-L-histidine.</text>
        <dbReference type="EC" id="2.7.13.3"/>
    </reaction>
</comment>
<keyword evidence="13 14" id="KW-0472">Membrane</keyword>
<dbReference type="EC" id="2.7.13.3" evidence="3"/>
<dbReference type="GO" id="GO:0000155">
    <property type="term" value="F:phosphorelay sensor kinase activity"/>
    <property type="evidence" value="ECO:0007669"/>
    <property type="project" value="InterPro"/>
</dbReference>
<evidence type="ECO:0000313" key="17">
    <source>
        <dbReference type="EMBL" id="VCT84272.1"/>
    </source>
</evidence>
<keyword evidence="6 17" id="KW-0808">Transferase</keyword>
<evidence type="ECO:0000313" key="18">
    <source>
        <dbReference type="Proteomes" id="UP000431451"/>
    </source>
</evidence>
<keyword evidence="9 16" id="KW-0418">Kinase</keyword>
<accession>A0A653AR57</accession>
<dbReference type="GeneID" id="68877228"/>
<keyword evidence="8" id="KW-0547">Nucleotide-binding</keyword>
<evidence type="ECO:0000256" key="14">
    <source>
        <dbReference type="SAM" id="Phobius"/>
    </source>
</evidence>
<evidence type="ECO:0000256" key="13">
    <source>
        <dbReference type="ARBA" id="ARBA00023136"/>
    </source>
</evidence>
<evidence type="ECO:0000256" key="9">
    <source>
        <dbReference type="ARBA" id="ARBA00022777"/>
    </source>
</evidence>
<dbReference type="CDD" id="cd00082">
    <property type="entry name" value="HisKA"/>
    <property type="match status" value="1"/>
</dbReference>
<evidence type="ECO:0000313" key="16">
    <source>
        <dbReference type="EMBL" id="CAG9708422.1"/>
    </source>
</evidence>
<dbReference type="PROSITE" id="PS50109">
    <property type="entry name" value="HIS_KIN"/>
    <property type="match status" value="1"/>
</dbReference>
<dbReference type="FunFam" id="1.10.287.130:FF:000008">
    <property type="entry name" value="Two-component sensor histidine kinase"/>
    <property type="match status" value="1"/>
</dbReference>
<protein>
    <recommendedName>
        <fullName evidence="3">histidine kinase</fullName>
        <ecNumber evidence="3">2.7.13.3</ecNumber>
    </recommendedName>
</protein>
<evidence type="ECO:0000256" key="10">
    <source>
        <dbReference type="ARBA" id="ARBA00022840"/>
    </source>
</evidence>
<keyword evidence="4" id="KW-1003">Cell membrane</keyword>
<feature type="transmembrane region" description="Helical" evidence="14">
    <location>
        <begin position="329"/>
        <end position="351"/>
    </location>
</feature>
<keyword evidence="7 14" id="KW-0812">Transmembrane</keyword>
<dbReference type="SUPFAM" id="SSF47384">
    <property type="entry name" value="Homodimeric domain of signal transducing histidine kinase"/>
    <property type="match status" value="1"/>
</dbReference>
<dbReference type="Proteomes" id="UP000789738">
    <property type="component" value="Unassembled WGS sequence"/>
</dbReference>
<dbReference type="InterPro" id="IPR050398">
    <property type="entry name" value="HssS/ArlS-like"/>
</dbReference>
<evidence type="ECO:0000259" key="15">
    <source>
        <dbReference type="PROSITE" id="PS50109"/>
    </source>
</evidence>
<dbReference type="Pfam" id="PF02518">
    <property type="entry name" value="HATPase_c"/>
    <property type="match status" value="1"/>
</dbReference>
<dbReference type="PANTHER" id="PTHR45528">
    <property type="entry name" value="SENSOR HISTIDINE KINASE CPXA"/>
    <property type="match status" value="1"/>
</dbReference>
<sequence>MAIKLKNRNNTEIIKNNSNKKNININIIAIILLVIISGGIMLFYPKLKECAKMDKTQIYEDNYFLDKIYDSSYMLYKDVLEHKKGSEISIEEAYIKEYLVDDYYQDNYYGTGSFSDESNYEDGNREITKSEVNISLDKEIEADKKNIVRNLDENYLQNKRTLQNDLRNVQYAVFDNDNNLIASNVEQDLLNIDNIKEKYDFYVELAFNKNGLADILKSHGIDEDLLSNRMSNYNYNKNETYQYNYTKASLNSISDCKFIYAIPKELKYVDYITELRTSYNEGVDQNVIMAFVGSVFVVILIVSFFLPYNKGKNIVGIRFINKIPTEINIVIYICLALSIAALCLLGLQSTLDGNAIKALNNLRLGTGYSNTILFIANIFMWSISIYSIFSGVMLLKYIFTTGLKTYLKENMLLCKLYRFFVRKINNIRNELYHLDLKDKSNKMIIKIILINFLILSLISAIWIFGIGAAAIYSIVLFFIVTKYVDDIKIKFSKLLESTNKIAEGNLGIEIDEDLGIFNPVKEAILNIKKGFKNAVDEEVKSQRMKTELISNVSHDLKTPLTSIITYVDLLKNPEITEEERKSYIDTLDKKSQRLKFLIEDLFEVSKATSGNIKLNLVKVDIVELMRQTQIELQDKLKNSKLVVRNDYPENKIILNLDSQKTYRVFENLLNNVAKYAMENSRVYINIVDNIDTAEITIRNMSANEINFTPDEIVERFQRGDKSRNTEGSGLGLAIAKSFVEAQGGNFNIEIDGDLFKVIITFKK</sequence>
<dbReference type="AlphaFoldDB" id="A0A653AR57"/>
<dbReference type="InterPro" id="IPR005467">
    <property type="entry name" value="His_kinase_dom"/>
</dbReference>
<dbReference type="EMBL" id="UWJD01000001">
    <property type="protein sequence ID" value="VCT84272.1"/>
    <property type="molecule type" value="Genomic_DNA"/>
</dbReference>
<keyword evidence="10" id="KW-0067">ATP-binding</keyword>
<dbReference type="InterPro" id="IPR036097">
    <property type="entry name" value="HisK_dim/P_sf"/>
</dbReference>
<evidence type="ECO:0000256" key="11">
    <source>
        <dbReference type="ARBA" id="ARBA00022989"/>
    </source>
</evidence>
<dbReference type="EMBL" id="CAKJVE010000004">
    <property type="protein sequence ID" value="CAG9708422.1"/>
    <property type="molecule type" value="Genomic_DNA"/>
</dbReference>
<reference evidence="17 18" key="1">
    <citation type="submission" date="2018-06" db="EMBL/GenBank/DDBJ databases">
        <authorList>
            <consortium name="IHU Genomes"/>
        </authorList>
    </citation>
    <scope>NUCLEOTIDE SEQUENCE [LARGE SCALE GENOMIC DNA]</scope>
    <source>
        <strain evidence="17 18">NEC25</strain>
    </source>
</reference>
<dbReference type="Pfam" id="PF00512">
    <property type="entry name" value="HisKA"/>
    <property type="match status" value="1"/>
</dbReference>
<evidence type="ECO:0000256" key="6">
    <source>
        <dbReference type="ARBA" id="ARBA00022679"/>
    </source>
</evidence>
<dbReference type="GO" id="GO:0005524">
    <property type="term" value="F:ATP binding"/>
    <property type="evidence" value="ECO:0007669"/>
    <property type="project" value="UniProtKB-KW"/>
</dbReference>
<organism evidence="17 18">
    <name type="scientific">Clostridium neonatale</name>
    <dbReference type="NCBI Taxonomy" id="137838"/>
    <lineage>
        <taxon>Bacteria</taxon>
        <taxon>Bacillati</taxon>
        <taxon>Bacillota</taxon>
        <taxon>Clostridia</taxon>
        <taxon>Eubacteriales</taxon>
        <taxon>Clostridiaceae</taxon>
        <taxon>Clostridium</taxon>
    </lineage>
</organism>
<keyword evidence="11 14" id="KW-1133">Transmembrane helix</keyword>
<feature type="domain" description="Histidine kinase" evidence="15">
    <location>
        <begin position="551"/>
        <end position="763"/>
    </location>
</feature>
<evidence type="ECO:0000256" key="4">
    <source>
        <dbReference type="ARBA" id="ARBA00022475"/>
    </source>
</evidence>
<dbReference type="Gene3D" id="1.10.287.130">
    <property type="match status" value="1"/>
</dbReference>
<evidence type="ECO:0000256" key="3">
    <source>
        <dbReference type="ARBA" id="ARBA00012438"/>
    </source>
</evidence>
<dbReference type="InterPro" id="IPR003594">
    <property type="entry name" value="HATPase_dom"/>
</dbReference>
<dbReference type="GO" id="GO:0005886">
    <property type="term" value="C:plasma membrane"/>
    <property type="evidence" value="ECO:0007669"/>
    <property type="project" value="UniProtKB-SubCell"/>
</dbReference>